<dbReference type="Pfam" id="PF05930">
    <property type="entry name" value="Phage_AlpA"/>
    <property type="match status" value="1"/>
</dbReference>
<dbReference type="AlphaFoldDB" id="A0AAE6X5N0"/>
<gene>
    <name evidence="1" type="ORF">A4G17_01940</name>
    <name evidence="2" type="ORF">EDC49_1361</name>
</gene>
<reference evidence="2 3" key="2">
    <citation type="submission" date="2018-11" db="EMBL/GenBank/DDBJ databases">
        <title>Genomic Encyclopedia of Type Strains, Phase IV (KMG-IV): sequencing the most valuable type-strain genomes for metagenomic binning, comparative biology and taxonomic classification.</title>
        <authorList>
            <person name="Goeker M."/>
        </authorList>
    </citation>
    <scope>NUCLEOTIDE SEQUENCE [LARGE SCALE GENOMIC DNA]</scope>
    <source>
        <strain evidence="2 3">DSM 25797</strain>
    </source>
</reference>
<dbReference type="Gene3D" id="1.10.238.160">
    <property type="match status" value="1"/>
</dbReference>
<organism evidence="1 4">
    <name type="scientific">Frederiksenia canicola</name>
    <dbReference type="NCBI Taxonomy" id="123824"/>
    <lineage>
        <taxon>Bacteria</taxon>
        <taxon>Pseudomonadati</taxon>
        <taxon>Pseudomonadota</taxon>
        <taxon>Gammaproteobacteria</taxon>
        <taxon>Pasteurellales</taxon>
        <taxon>Pasteurellaceae</taxon>
        <taxon>Frederiksenia</taxon>
    </lineage>
</organism>
<evidence type="ECO:0000313" key="2">
    <source>
        <dbReference type="EMBL" id="RPE93846.1"/>
    </source>
</evidence>
<dbReference type="RefSeq" id="WP_123956993.1">
    <property type="nucleotide sequence ID" value="NZ_CP015029.1"/>
</dbReference>
<sequence length="73" mass="8522">MTQPIKQTQPPVQAVWGNTEDVMRMVGFKRTKLNALRKEDHTFPKPIVLSQNHIRWNLDEIRQWIAAKEAARG</sequence>
<dbReference type="EMBL" id="RKQT01000002">
    <property type="protein sequence ID" value="RPE93846.1"/>
    <property type="molecule type" value="Genomic_DNA"/>
</dbReference>
<dbReference type="Proteomes" id="UP000276901">
    <property type="component" value="Unassembled WGS sequence"/>
</dbReference>
<accession>A0AAE6X5N0</accession>
<evidence type="ECO:0000313" key="4">
    <source>
        <dbReference type="Proteomes" id="UP000502287"/>
    </source>
</evidence>
<keyword evidence="3" id="KW-1185">Reference proteome</keyword>
<protein>
    <submittedName>
        <fullName evidence="2">AlpA family transcriptional regulator</fullName>
    </submittedName>
</protein>
<dbReference type="InterPro" id="IPR010260">
    <property type="entry name" value="AlpA"/>
</dbReference>
<evidence type="ECO:0000313" key="3">
    <source>
        <dbReference type="Proteomes" id="UP000276901"/>
    </source>
</evidence>
<dbReference type="KEGG" id="fcl:A4G17_01940"/>
<reference evidence="1 4" key="1">
    <citation type="submission" date="2016-03" db="EMBL/GenBank/DDBJ databases">
        <authorList>
            <person name="Hansen M.J."/>
            <person name="Bojesen A.M."/>
            <person name="Planet P."/>
        </authorList>
    </citation>
    <scope>NUCLEOTIDE SEQUENCE [LARGE SCALE GENOMIC DNA]</scope>
    <source>
        <strain evidence="1 4">HPA 21</strain>
    </source>
</reference>
<dbReference type="EMBL" id="CP015029">
    <property type="protein sequence ID" value="QIM64301.1"/>
    <property type="molecule type" value="Genomic_DNA"/>
</dbReference>
<dbReference type="Proteomes" id="UP000502287">
    <property type="component" value="Chromosome"/>
</dbReference>
<evidence type="ECO:0000313" key="1">
    <source>
        <dbReference type="EMBL" id="QIM64301.1"/>
    </source>
</evidence>
<proteinExistence type="predicted"/>
<name>A0AAE6X5N0_9PAST</name>